<organism evidence="1 2">
    <name type="scientific">Tropicibacter naphthalenivorans</name>
    <dbReference type="NCBI Taxonomy" id="441103"/>
    <lineage>
        <taxon>Bacteria</taxon>
        <taxon>Pseudomonadati</taxon>
        <taxon>Pseudomonadota</taxon>
        <taxon>Alphaproteobacteria</taxon>
        <taxon>Rhodobacterales</taxon>
        <taxon>Roseobacteraceae</taxon>
        <taxon>Tropicibacter</taxon>
    </lineage>
</organism>
<proteinExistence type="predicted"/>
<accession>A0A0P1GLM3</accession>
<reference evidence="1 2" key="1">
    <citation type="submission" date="2015-09" db="EMBL/GenBank/DDBJ databases">
        <authorList>
            <consortium name="Swine Surveillance"/>
        </authorList>
    </citation>
    <scope>NUCLEOTIDE SEQUENCE [LARGE SCALE GENOMIC DNA]</scope>
    <source>
        <strain evidence="1 2">CECT 7648</strain>
    </source>
</reference>
<gene>
    <name evidence="1" type="ORF">TRN7648_04261</name>
</gene>
<keyword evidence="2" id="KW-1185">Reference proteome</keyword>
<name>A0A0P1GLM3_9RHOB</name>
<dbReference type="AlphaFoldDB" id="A0A0P1GLM3"/>
<evidence type="ECO:0000313" key="1">
    <source>
        <dbReference type="EMBL" id="CUH82711.1"/>
    </source>
</evidence>
<protein>
    <submittedName>
        <fullName evidence="1">Uncharacterized protein</fullName>
    </submittedName>
</protein>
<dbReference type="EMBL" id="CYSE01000033">
    <property type="protein sequence ID" value="CUH82711.1"/>
    <property type="molecule type" value="Genomic_DNA"/>
</dbReference>
<dbReference type="Proteomes" id="UP000054935">
    <property type="component" value="Unassembled WGS sequence"/>
</dbReference>
<evidence type="ECO:0000313" key="2">
    <source>
        <dbReference type="Proteomes" id="UP000054935"/>
    </source>
</evidence>
<sequence length="64" mass="6607">MGENSAGLWTTVQPAASAGAIFQVDSINGVFHGVITPTGPMGRREVVFICVGVRVTSPFSAWGA</sequence>